<dbReference type="EMBL" id="KL367474">
    <property type="protein sequence ID" value="KFD73300.1"/>
    <property type="molecule type" value="Genomic_DNA"/>
</dbReference>
<evidence type="ECO:0000313" key="4">
    <source>
        <dbReference type="Proteomes" id="UP000030764"/>
    </source>
</evidence>
<dbReference type="AlphaFoldDB" id="A0A085NV04"/>
<dbReference type="Proteomes" id="UP000030758">
    <property type="component" value="Unassembled WGS sequence"/>
</dbReference>
<keyword evidence="4" id="KW-1185">Reference proteome</keyword>
<feature type="region of interest" description="Disordered" evidence="1">
    <location>
        <begin position="153"/>
        <end position="187"/>
    </location>
</feature>
<protein>
    <submittedName>
        <fullName evidence="3">Uncharacterized protein</fullName>
    </submittedName>
</protein>
<evidence type="ECO:0000313" key="2">
    <source>
        <dbReference type="EMBL" id="KFD54436.1"/>
    </source>
</evidence>
<accession>A0A085NV04</accession>
<evidence type="ECO:0000256" key="1">
    <source>
        <dbReference type="SAM" id="MobiDB-lite"/>
    </source>
</evidence>
<organism evidence="3">
    <name type="scientific">Trichuris suis</name>
    <name type="common">pig whipworm</name>
    <dbReference type="NCBI Taxonomy" id="68888"/>
    <lineage>
        <taxon>Eukaryota</taxon>
        <taxon>Metazoa</taxon>
        <taxon>Ecdysozoa</taxon>
        <taxon>Nematoda</taxon>
        <taxon>Enoplea</taxon>
        <taxon>Dorylaimia</taxon>
        <taxon>Trichinellida</taxon>
        <taxon>Trichuridae</taxon>
        <taxon>Trichuris</taxon>
    </lineage>
</organism>
<dbReference type="EMBL" id="KL363207">
    <property type="protein sequence ID" value="KFD54436.1"/>
    <property type="molecule type" value="Genomic_DNA"/>
</dbReference>
<name>A0A085NV04_9BILA</name>
<gene>
    <name evidence="2" type="ORF">M513_04583</name>
    <name evidence="3" type="ORF">M514_04583</name>
</gene>
<evidence type="ECO:0000313" key="3">
    <source>
        <dbReference type="EMBL" id="KFD73300.1"/>
    </source>
</evidence>
<reference evidence="3 4" key="1">
    <citation type="journal article" date="2014" name="Nat. Genet.">
        <title>Genome and transcriptome of the porcine whipworm Trichuris suis.</title>
        <authorList>
            <person name="Jex A.R."/>
            <person name="Nejsum P."/>
            <person name="Schwarz E.M."/>
            <person name="Hu L."/>
            <person name="Young N.D."/>
            <person name="Hall R.S."/>
            <person name="Korhonen P.K."/>
            <person name="Liao S."/>
            <person name="Thamsborg S."/>
            <person name="Xia J."/>
            <person name="Xu P."/>
            <person name="Wang S."/>
            <person name="Scheerlinck J.P."/>
            <person name="Hofmann A."/>
            <person name="Sternberg P.W."/>
            <person name="Wang J."/>
            <person name="Gasser R.B."/>
        </authorList>
    </citation>
    <scope>NUCLEOTIDE SEQUENCE [LARGE SCALE GENOMIC DNA]</scope>
    <source>
        <strain evidence="3">DCEP-RM93F</strain>
        <strain evidence="2">DCEP-RM93M</strain>
    </source>
</reference>
<sequence>MQILVDSGDLVMPNNAAGSKLAPTRKYQSCSDSKCVEKGKEVNDPAESRSGRTLPVRRLDAWKARRSHFHSVDYADMTPLRSHPQARYKSLTRGVHCQTAYSFPVDFDLGLFFDSPLFLYLTDESDVTILNSAKADVSISSTELRQQLYSHGNSVSTKAGCGEASKDSISSDQSDERSSSEDESSPTMDYVYQHVSLSALPTDINDVSLEASVCVRILLVAHYCICFKPIIDADIDNDTVRRSSWSSEEYYNLEEHMSRDGLRVSPIAMVEENANDWNQSDDERCSDTDWVDCLPSTSQLNEHPPNVGFAQCHSSTEARKAANAINSFTFVSTVEKALEEMKLQCTS</sequence>
<proteinExistence type="predicted"/>
<dbReference type="Proteomes" id="UP000030764">
    <property type="component" value="Unassembled WGS sequence"/>
</dbReference>